<dbReference type="Proteomes" id="UP001595607">
    <property type="component" value="Unassembled WGS sequence"/>
</dbReference>
<feature type="transmembrane region" description="Helical" evidence="1">
    <location>
        <begin position="85"/>
        <end position="103"/>
    </location>
</feature>
<proteinExistence type="predicted"/>
<feature type="transmembrane region" description="Helical" evidence="1">
    <location>
        <begin position="109"/>
        <end position="129"/>
    </location>
</feature>
<dbReference type="InterPro" id="IPR021836">
    <property type="entry name" value="DUF3429"/>
</dbReference>
<feature type="transmembrane region" description="Helical" evidence="1">
    <location>
        <begin position="150"/>
        <end position="169"/>
    </location>
</feature>
<feature type="transmembrane region" description="Helical" evidence="1">
    <location>
        <begin position="55"/>
        <end position="73"/>
    </location>
</feature>
<feature type="transmembrane region" description="Helical" evidence="1">
    <location>
        <begin position="21"/>
        <end position="43"/>
    </location>
</feature>
<comment type="caution">
    <text evidence="2">The sequence shown here is derived from an EMBL/GenBank/DDBJ whole genome shotgun (WGS) entry which is preliminary data.</text>
</comment>
<dbReference type="EMBL" id="JBHRVA010000002">
    <property type="protein sequence ID" value="MFC3301797.1"/>
    <property type="molecule type" value="Genomic_DNA"/>
</dbReference>
<dbReference type="RefSeq" id="WP_189573497.1">
    <property type="nucleotide sequence ID" value="NZ_BMXU01000001.1"/>
</dbReference>
<dbReference type="Pfam" id="PF11911">
    <property type="entry name" value="DUF3429"/>
    <property type="match status" value="1"/>
</dbReference>
<accession>A0ABV7MA71</accession>
<evidence type="ECO:0000313" key="2">
    <source>
        <dbReference type="EMBL" id="MFC3301797.1"/>
    </source>
</evidence>
<name>A0ABV7MA71_9PROT</name>
<reference evidence="3" key="1">
    <citation type="journal article" date="2019" name="Int. J. Syst. Evol. Microbiol.">
        <title>The Global Catalogue of Microorganisms (GCM) 10K type strain sequencing project: providing services to taxonomists for standard genome sequencing and annotation.</title>
        <authorList>
            <consortium name="The Broad Institute Genomics Platform"/>
            <consortium name="The Broad Institute Genome Sequencing Center for Infectious Disease"/>
            <person name="Wu L."/>
            <person name="Ma J."/>
        </authorList>
    </citation>
    <scope>NUCLEOTIDE SEQUENCE [LARGE SCALE GENOMIC DNA]</scope>
    <source>
        <strain evidence="3">KCTC 22245</strain>
    </source>
</reference>
<organism evidence="2 3">
    <name type="scientific">Parvularcula lutaonensis</name>
    <dbReference type="NCBI Taxonomy" id="491923"/>
    <lineage>
        <taxon>Bacteria</taxon>
        <taxon>Pseudomonadati</taxon>
        <taxon>Pseudomonadota</taxon>
        <taxon>Alphaproteobacteria</taxon>
        <taxon>Parvularculales</taxon>
        <taxon>Parvularculaceae</taxon>
        <taxon>Parvularcula</taxon>
    </lineage>
</organism>
<keyword evidence="1" id="KW-0472">Membrane</keyword>
<keyword evidence="3" id="KW-1185">Reference proteome</keyword>
<dbReference type="PANTHER" id="PTHR15887">
    <property type="entry name" value="TRANSMEMBRANE PROTEIN 69"/>
    <property type="match status" value="1"/>
</dbReference>
<sequence length="170" mass="18749">MVKEVHSSVDTGALRSRSAQWLGFAGLIPFWMLPIIQFGEAGLGTEWKHAAETAILLYGVTIVSFMGGGRWVFRIFDVDDSPTSLFGGFLAAVMPPLVAWAVAAAPDILWGREFGPLPRCLIVAFLLLYQLGQDWAHRRVIPAWYMELRIMLTIGATAPIFFALVLAPMV</sequence>
<evidence type="ECO:0000313" key="3">
    <source>
        <dbReference type="Proteomes" id="UP001595607"/>
    </source>
</evidence>
<keyword evidence="1" id="KW-0812">Transmembrane</keyword>
<dbReference type="PANTHER" id="PTHR15887:SF1">
    <property type="entry name" value="TRANSMEMBRANE PROTEIN 69"/>
    <property type="match status" value="1"/>
</dbReference>
<keyword evidence="1" id="KW-1133">Transmembrane helix</keyword>
<evidence type="ECO:0000256" key="1">
    <source>
        <dbReference type="SAM" id="Phobius"/>
    </source>
</evidence>
<protein>
    <submittedName>
        <fullName evidence="2">DUF3429 domain-containing protein</fullName>
    </submittedName>
</protein>
<gene>
    <name evidence="2" type="ORF">ACFONP_03545</name>
</gene>